<protein>
    <recommendedName>
        <fullName evidence="2">MADF domain-containing protein</fullName>
    </recommendedName>
</protein>
<dbReference type="GO" id="GO:0005667">
    <property type="term" value="C:transcription regulator complex"/>
    <property type="evidence" value="ECO:0007669"/>
    <property type="project" value="TreeGrafter"/>
</dbReference>
<dbReference type="GO" id="GO:0006357">
    <property type="term" value="P:regulation of transcription by RNA polymerase II"/>
    <property type="evidence" value="ECO:0007669"/>
    <property type="project" value="TreeGrafter"/>
</dbReference>
<dbReference type="GO" id="GO:0005634">
    <property type="term" value="C:nucleus"/>
    <property type="evidence" value="ECO:0007669"/>
    <property type="project" value="TreeGrafter"/>
</dbReference>
<feature type="region of interest" description="Disordered" evidence="1">
    <location>
        <begin position="233"/>
        <end position="263"/>
    </location>
</feature>
<proteinExistence type="predicted"/>
<organism evidence="3">
    <name type="scientific">Clastoptera arizonana</name>
    <name type="common">Arizona spittle bug</name>
    <dbReference type="NCBI Taxonomy" id="38151"/>
    <lineage>
        <taxon>Eukaryota</taxon>
        <taxon>Metazoa</taxon>
        <taxon>Ecdysozoa</taxon>
        <taxon>Arthropoda</taxon>
        <taxon>Hexapoda</taxon>
        <taxon>Insecta</taxon>
        <taxon>Pterygota</taxon>
        <taxon>Neoptera</taxon>
        <taxon>Paraneoptera</taxon>
        <taxon>Hemiptera</taxon>
        <taxon>Auchenorrhyncha</taxon>
        <taxon>Cercopoidea</taxon>
        <taxon>Clastopteridae</taxon>
        <taxon>Clastoptera</taxon>
    </lineage>
</organism>
<dbReference type="EMBL" id="GEDC01010291">
    <property type="protein sequence ID" value="JAS27007.1"/>
    <property type="molecule type" value="Transcribed_RNA"/>
</dbReference>
<sequence length="263" mass="30317">MKLFEEKLIETVRNYEHLYMPSHKHYFDLTMKDNAWKEIAESLNSTDAECRKKWTALRDNFRKALRKRSIQSGQLWPPGRQNRASGSNFMKPCRYEQVLSFLIPFITDRKLKSKIVIESEETSNNKMNSSGNEDSIIHSETEQYSFNATPTQASASNLSCDTSNLGPKRRPPISTVLRNYFERKSSEPMLTKDHITKFFEAVEGTVRTFQPNLQVEIKGKISALVTEYELKSLQRSNTSSRDESSTTLSNNINCSDNSTNKYE</sequence>
<dbReference type="InterPro" id="IPR006578">
    <property type="entry name" value="MADF-dom"/>
</dbReference>
<evidence type="ECO:0000313" key="3">
    <source>
        <dbReference type="EMBL" id="JAS27007.1"/>
    </source>
</evidence>
<dbReference type="PANTHER" id="PTHR12243">
    <property type="entry name" value="MADF DOMAIN TRANSCRIPTION FACTOR"/>
    <property type="match status" value="1"/>
</dbReference>
<evidence type="ECO:0000259" key="2">
    <source>
        <dbReference type="PROSITE" id="PS51029"/>
    </source>
</evidence>
<dbReference type="AlphaFoldDB" id="A0A1B6DMX7"/>
<dbReference type="InterPro" id="IPR039353">
    <property type="entry name" value="TF_Adf1"/>
</dbReference>
<reference evidence="3" key="1">
    <citation type="submission" date="2015-12" db="EMBL/GenBank/DDBJ databases">
        <title>De novo transcriptome assembly of four potential Pierce s Disease insect vectors from Arizona vineyards.</title>
        <authorList>
            <person name="Tassone E.E."/>
        </authorList>
    </citation>
    <scope>NUCLEOTIDE SEQUENCE</scope>
</reference>
<dbReference type="Pfam" id="PF10545">
    <property type="entry name" value="MADF_DNA_bdg"/>
    <property type="match status" value="1"/>
</dbReference>
<dbReference type="PROSITE" id="PS51029">
    <property type="entry name" value="MADF"/>
    <property type="match status" value="1"/>
</dbReference>
<feature type="domain" description="MADF" evidence="2">
    <location>
        <begin position="7"/>
        <end position="107"/>
    </location>
</feature>
<dbReference type="SMART" id="SM00595">
    <property type="entry name" value="MADF"/>
    <property type="match status" value="1"/>
</dbReference>
<gene>
    <name evidence="3" type="ORF">g.45884</name>
</gene>
<evidence type="ECO:0000256" key="1">
    <source>
        <dbReference type="SAM" id="MobiDB-lite"/>
    </source>
</evidence>
<dbReference type="PANTHER" id="PTHR12243:SF67">
    <property type="entry name" value="COREPRESSOR OF PANGOLIN, ISOFORM A-RELATED"/>
    <property type="match status" value="1"/>
</dbReference>
<accession>A0A1B6DMX7</accession>
<name>A0A1B6DMX7_9HEMI</name>